<evidence type="ECO:0000256" key="10">
    <source>
        <dbReference type="ARBA" id="ARBA00022917"/>
    </source>
</evidence>
<protein>
    <recommendedName>
        <fullName evidence="13">Cysteine--tRNA ligase</fullName>
        <ecNumber evidence="13">6.1.1.16</ecNumber>
    </recommendedName>
    <alternativeName>
        <fullName evidence="13">Cysteinyl-tRNA synthetase</fullName>
        <shortName evidence="13">CysRS</shortName>
    </alternativeName>
</protein>
<keyword evidence="6 13" id="KW-0479">Metal-binding</keyword>
<dbReference type="InterPro" id="IPR015803">
    <property type="entry name" value="Cys-tRNA-ligase"/>
</dbReference>
<dbReference type="EC" id="6.1.1.16" evidence="13"/>
<dbReference type="GO" id="GO:0006423">
    <property type="term" value="P:cysteinyl-tRNA aminoacylation"/>
    <property type="evidence" value="ECO:0007669"/>
    <property type="project" value="UniProtKB-UniRule"/>
</dbReference>
<feature type="short sequence motif" description="'KMSKS' region" evidence="13">
    <location>
        <begin position="269"/>
        <end position="273"/>
    </location>
</feature>
<dbReference type="Gene3D" id="3.40.50.620">
    <property type="entry name" value="HUPs"/>
    <property type="match status" value="1"/>
</dbReference>
<dbReference type="GO" id="GO:0008270">
    <property type="term" value="F:zinc ion binding"/>
    <property type="evidence" value="ECO:0007669"/>
    <property type="project" value="UniProtKB-UniRule"/>
</dbReference>
<dbReference type="InterPro" id="IPR009080">
    <property type="entry name" value="tRNAsynth_Ia_anticodon-bd"/>
</dbReference>
<feature type="short sequence motif" description="'HIGH' region" evidence="13">
    <location>
        <begin position="34"/>
        <end position="44"/>
    </location>
</feature>
<evidence type="ECO:0000313" key="16">
    <source>
        <dbReference type="EMBL" id="OCL27856.1"/>
    </source>
</evidence>
<dbReference type="FunFam" id="3.40.50.620:FF:000009">
    <property type="entry name" value="Cysteine--tRNA ligase"/>
    <property type="match status" value="1"/>
</dbReference>
<dbReference type="InterPro" id="IPR056411">
    <property type="entry name" value="CysS_C"/>
</dbReference>
<evidence type="ECO:0000256" key="1">
    <source>
        <dbReference type="ARBA" id="ARBA00004496"/>
    </source>
</evidence>
<evidence type="ECO:0000256" key="3">
    <source>
        <dbReference type="ARBA" id="ARBA00011245"/>
    </source>
</evidence>
<comment type="subcellular location">
    <subcellularLocation>
        <location evidence="1 13">Cytoplasm</location>
    </subcellularLocation>
</comment>
<dbReference type="SUPFAM" id="SSF52374">
    <property type="entry name" value="Nucleotidylyl transferase"/>
    <property type="match status" value="1"/>
</dbReference>
<keyword evidence="17" id="KW-1185">Reference proteome</keyword>
<evidence type="ECO:0000256" key="11">
    <source>
        <dbReference type="ARBA" id="ARBA00023146"/>
    </source>
</evidence>
<feature type="domain" description="Cysteinyl-tRNA synthetase class Ia DALR" evidence="15">
    <location>
        <begin position="368"/>
        <end position="432"/>
    </location>
</feature>
<keyword evidence="4 13" id="KW-0963">Cytoplasm</keyword>
<accession>A0A1C0ABX8</accession>
<dbReference type="InterPro" id="IPR032678">
    <property type="entry name" value="tRNA-synt_1_cat_dom"/>
</dbReference>
<feature type="binding site" evidence="13">
    <location>
        <position position="237"/>
    </location>
    <ligand>
        <name>Zn(2+)</name>
        <dbReference type="ChEBI" id="CHEBI:29105"/>
    </ligand>
</feature>
<dbReference type="GO" id="GO:0005524">
    <property type="term" value="F:ATP binding"/>
    <property type="evidence" value="ECO:0007669"/>
    <property type="project" value="UniProtKB-UniRule"/>
</dbReference>
<evidence type="ECO:0000259" key="15">
    <source>
        <dbReference type="SMART" id="SM00840"/>
    </source>
</evidence>
<dbReference type="AlphaFoldDB" id="A0A1C0ABX8"/>
<evidence type="ECO:0000256" key="5">
    <source>
        <dbReference type="ARBA" id="ARBA00022598"/>
    </source>
</evidence>
<evidence type="ECO:0000256" key="14">
    <source>
        <dbReference type="SAM" id="Coils"/>
    </source>
</evidence>
<dbReference type="Pfam" id="PF09190">
    <property type="entry name" value="DALR_2"/>
    <property type="match status" value="1"/>
</dbReference>
<dbReference type="HAMAP" id="MF_00041">
    <property type="entry name" value="Cys_tRNA_synth"/>
    <property type="match status" value="1"/>
</dbReference>
<evidence type="ECO:0000256" key="2">
    <source>
        <dbReference type="ARBA" id="ARBA00005594"/>
    </source>
</evidence>
<dbReference type="PANTHER" id="PTHR10890">
    <property type="entry name" value="CYSTEINYL-TRNA SYNTHETASE"/>
    <property type="match status" value="1"/>
</dbReference>
<keyword evidence="10 13" id="KW-0648">Protein biosynthesis</keyword>
<comment type="cofactor">
    <cofactor evidence="13">
        <name>Zn(2+)</name>
        <dbReference type="ChEBI" id="CHEBI:29105"/>
    </cofactor>
    <text evidence="13">Binds 1 zinc ion per subunit.</text>
</comment>
<dbReference type="GO" id="GO:0005829">
    <property type="term" value="C:cytosol"/>
    <property type="evidence" value="ECO:0007669"/>
    <property type="project" value="TreeGrafter"/>
</dbReference>
<comment type="catalytic activity">
    <reaction evidence="12 13">
        <text>tRNA(Cys) + L-cysteine + ATP = L-cysteinyl-tRNA(Cys) + AMP + diphosphate</text>
        <dbReference type="Rhea" id="RHEA:17773"/>
        <dbReference type="Rhea" id="RHEA-COMP:9661"/>
        <dbReference type="Rhea" id="RHEA-COMP:9679"/>
        <dbReference type="ChEBI" id="CHEBI:30616"/>
        <dbReference type="ChEBI" id="CHEBI:33019"/>
        <dbReference type="ChEBI" id="CHEBI:35235"/>
        <dbReference type="ChEBI" id="CHEBI:78442"/>
        <dbReference type="ChEBI" id="CHEBI:78517"/>
        <dbReference type="ChEBI" id="CHEBI:456215"/>
        <dbReference type="EC" id="6.1.1.16"/>
    </reaction>
</comment>
<evidence type="ECO:0000256" key="6">
    <source>
        <dbReference type="ARBA" id="ARBA00022723"/>
    </source>
</evidence>
<keyword evidence="8 13" id="KW-0862">Zinc</keyword>
<proteinExistence type="inferred from homology"/>
<dbReference type="NCBIfam" id="TIGR00435">
    <property type="entry name" value="cysS"/>
    <property type="match status" value="1"/>
</dbReference>
<dbReference type="EMBL" id="LWDV01000007">
    <property type="protein sequence ID" value="OCL27856.1"/>
    <property type="molecule type" value="Genomic_DNA"/>
</dbReference>
<comment type="similarity">
    <text evidence="2 13">Belongs to the class-I aminoacyl-tRNA synthetase family.</text>
</comment>
<evidence type="ECO:0000256" key="9">
    <source>
        <dbReference type="ARBA" id="ARBA00022840"/>
    </source>
</evidence>
<feature type="binding site" evidence="13">
    <location>
        <position position="241"/>
    </location>
    <ligand>
        <name>Zn(2+)</name>
        <dbReference type="ChEBI" id="CHEBI:29105"/>
    </ligand>
</feature>
<keyword evidence="5 13" id="KW-0436">Ligase</keyword>
<keyword evidence="7 13" id="KW-0547">Nucleotide-binding</keyword>
<evidence type="ECO:0000256" key="12">
    <source>
        <dbReference type="ARBA" id="ARBA00047398"/>
    </source>
</evidence>
<organism evidence="16 17">
    <name type="scientific">Orenia metallireducens</name>
    <dbReference type="NCBI Taxonomy" id="1413210"/>
    <lineage>
        <taxon>Bacteria</taxon>
        <taxon>Bacillati</taxon>
        <taxon>Bacillota</taxon>
        <taxon>Clostridia</taxon>
        <taxon>Halanaerobiales</taxon>
        <taxon>Halobacteroidaceae</taxon>
        <taxon>Orenia</taxon>
    </lineage>
</organism>
<dbReference type="PANTHER" id="PTHR10890:SF3">
    <property type="entry name" value="CYSTEINE--TRNA LIGASE, CYTOPLASMIC"/>
    <property type="match status" value="1"/>
</dbReference>
<comment type="subunit">
    <text evidence="3 13">Monomer.</text>
</comment>
<sequence>MSKVTLKVYNSLSGEKEIFKTLEDNKVKIYSCGPTVYDYFHIGNARAFMVPDVIKRYLIYKGYDVLHVMNFTDIDDKMINRANEEGISVQELADKFIDAFFEDIERLNIKKADIYPKATDHISDMIGMINGLIEDGFAYENNGDVYFRVAKFSRYGKLSKKNLDDLVAGARVEVNDKKENPLDFVLWKASKEGEPSWDSPWGAGRPGWHIECSAMSKKYLGEEFDIHTGGVDLTFPHHENEIAQSEACCDHKVVNYWLHNGYINIDGEKMSKSLGNFFTTREILNKYPAEVVRFFLISNHYRSPINFSDRTLYEAGKSRERITSTVSSLNQKLNQKSIDLDEQNKNLLEVEEKFIKQINGVCQQKKNKFINAMDDDFNTALAIGALHELATEINKIINRSDFLITDKIKNKALDKAKSLFIELGDILGSDLTKHIGIRSSKFEIDKIEFKEEVKEVKEVIKEIKLGLYRIMDNLNIEIINKEEYEGEELINILLDERKRARQNKNYQLADEIRDRLDELGIEVKDTPQGAEWSLK</sequence>
<evidence type="ECO:0000256" key="8">
    <source>
        <dbReference type="ARBA" id="ARBA00022833"/>
    </source>
</evidence>
<feature type="binding site" evidence="13">
    <location>
        <position position="212"/>
    </location>
    <ligand>
        <name>Zn(2+)</name>
        <dbReference type="ChEBI" id="CHEBI:29105"/>
    </ligand>
</feature>
<dbReference type="Pfam" id="PF01406">
    <property type="entry name" value="tRNA-synt_1e"/>
    <property type="match status" value="1"/>
</dbReference>
<dbReference type="Proteomes" id="UP000093514">
    <property type="component" value="Unassembled WGS sequence"/>
</dbReference>
<evidence type="ECO:0000313" key="17">
    <source>
        <dbReference type="Proteomes" id="UP000093514"/>
    </source>
</evidence>
<gene>
    <name evidence="13" type="primary">cysS</name>
    <name evidence="16" type="ORF">U472_04730</name>
</gene>
<dbReference type="SMART" id="SM00840">
    <property type="entry name" value="DALR_2"/>
    <property type="match status" value="1"/>
</dbReference>
<keyword evidence="9 13" id="KW-0067">ATP-binding</keyword>
<dbReference type="InterPro" id="IPR024909">
    <property type="entry name" value="Cys-tRNA/MSH_ligase"/>
</dbReference>
<evidence type="ECO:0000256" key="7">
    <source>
        <dbReference type="ARBA" id="ARBA00022741"/>
    </source>
</evidence>
<dbReference type="PRINTS" id="PR00983">
    <property type="entry name" value="TRNASYNTHCYS"/>
</dbReference>
<name>A0A1C0ABX8_9FIRM</name>
<dbReference type="Gene3D" id="1.20.120.1910">
    <property type="entry name" value="Cysteine-tRNA ligase, C-terminal anti-codon recognition domain"/>
    <property type="match status" value="1"/>
</dbReference>
<keyword evidence="14" id="KW-0175">Coiled coil</keyword>
<dbReference type="Pfam" id="PF23493">
    <property type="entry name" value="CysS_C"/>
    <property type="match status" value="1"/>
</dbReference>
<feature type="binding site" evidence="13">
    <location>
        <position position="272"/>
    </location>
    <ligand>
        <name>ATP</name>
        <dbReference type="ChEBI" id="CHEBI:30616"/>
    </ligand>
</feature>
<dbReference type="SUPFAM" id="SSF47323">
    <property type="entry name" value="Anticodon-binding domain of a subclass of class I aminoacyl-tRNA synthetases"/>
    <property type="match status" value="2"/>
</dbReference>
<feature type="coiled-coil region" evidence="14">
    <location>
        <begin position="326"/>
        <end position="353"/>
    </location>
</feature>
<dbReference type="InterPro" id="IPR014729">
    <property type="entry name" value="Rossmann-like_a/b/a_fold"/>
</dbReference>
<reference evidence="17" key="1">
    <citation type="submission" date="2016-07" db="EMBL/GenBank/DDBJ databases">
        <authorList>
            <person name="Florea S."/>
            <person name="Webb J.S."/>
            <person name="Jaromczyk J."/>
            <person name="Schardl C.L."/>
        </authorList>
    </citation>
    <scope>NUCLEOTIDE SEQUENCE [LARGE SCALE GENOMIC DNA]</scope>
    <source>
        <strain evidence="17">Z6</strain>
    </source>
</reference>
<evidence type="ECO:0000256" key="13">
    <source>
        <dbReference type="HAMAP-Rule" id="MF_00041"/>
    </source>
</evidence>
<reference evidence="16 17" key="2">
    <citation type="submission" date="2016-08" db="EMBL/GenBank/DDBJ databases">
        <title>Orenia metallireducens sp. nov. strain Z6, a Novel Metal-reducing Firmicute from the Deep Subsurface.</title>
        <authorList>
            <person name="Maxim B.I."/>
            <person name="Kenneth K."/>
            <person name="Flynn T.M."/>
            <person name="Oloughlin E.J."/>
            <person name="Locke R.A."/>
            <person name="Weber J.R."/>
            <person name="Egan S.M."/>
            <person name="Mackie R.I."/>
            <person name="Cann I.K."/>
        </authorList>
    </citation>
    <scope>NUCLEOTIDE SEQUENCE [LARGE SCALE GENOMIC DNA]</scope>
    <source>
        <strain evidence="16 17">Z6</strain>
    </source>
</reference>
<dbReference type="GO" id="GO:0004817">
    <property type="term" value="F:cysteine-tRNA ligase activity"/>
    <property type="evidence" value="ECO:0007669"/>
    <property type="project" value="UniProtKB-UniRule"/>
</dbReference>
<keyword evidence="11 13" id="KW-0030">Aminoacyl-tRNA synthetase</keyword>
<evidence type="ECO:0000256" key="4">
    <source>
        <dbReference type="ARBA" id="ARBA00022490"/>
    </source>
</evidence>
<comment type="caution">
    <text evidence="16">The sequence shown here is derived from an EMBL/GenBank/DDBJ whole genome shotgun (WGS) entry which is preliminary data.</text>
</comment>
<dbReference type="InterPro" id="IPR015273">
    <property type="entry name" value="Cys-tRNA-synt_Ia_DALR"/>
</dbReference>
<dbReference type="CDD" id="cd00672">
    <property type="entry name" value="CysRS_core"/>
    <property type="match status" value="1"/>
</dbReference>
<feature type="binding site" evidence="13">
    <location>
        <position position="32"/>
    </location>
    <ligand>
        <name>Zn(2+)</name>
        <dbReference type="ChEBI" id="CHEBI:29105"/>
    </ligand>
</feature>